<evidence type="ECO:0000313" key="3">
    <source>
        <dbReference type="Proteomes" id="UP000298416"/>
    </source>
</evidence>
<dbReference type="PANTHER" id="PTHR22601">
    <property type="entry name" value="ISP4 LIKE PROTEIN"/>
    <property type="match status" value="1"/>
</dbReference>
<reference evidence="2" key="2">
    <citation type="submission" date="2020-08" db="EMBL/GenBank/DDBJ databases">
        <title>Plant Genome Project.</title>
        <authorList>
            <person name="Zhang R.-G."/>
        </authorList>
    </citation>
    <scope>NUCLEOTIDE SEQUENCE</scope>
    <source>
        <strain evidence="2">Huo1</strain>
        <tissue evidence="2">Leaf</tissue>
    </source>
</reference>
<keyword evidence="1" id="KW-1133">Transmembrane helix</keyword>
<keyword evidence="3" id="KW-1185">Reference proteome</keyword>
<gene>
    <name evidence="2" type="ORF">SASPL_154483</name>
</gene>
<feature type="transmembrane region" description="Helical" evidence="1">
    <location>
        <begin position="6"/>
        <end position="24"/>
    </location>
</feature>
<dbReference type="InterPro" id="IPR004648">
    <property type="entry name" value="Oligpept_transpt"/>
</dbReference>
<dbReference type="EMBL" id="PNBA02000022">
    <property type="protein sequence ID" value="KAG6385647.1"/>
    <property type="molecule type" value="Genomic_DNA"/>
</dbReference>
<evidence type="ECO:0008006" key="4">
    <source>
        <dbReference type="Google" id="ProtNLM"/>
    </source>
</evidence>
<protein>
    <recommendedName>
        <fullName evidence="4">Oligopeptide transporter</fullName>
    </recommendedName>
</protein>
<reference evidence="2" key="1">
    <citation type="submission" date="2018-01" db="EMBL/GenBank/DDBJ databases">
        <authorList>
            <person name="Mao J.F."/>
        </authorList>
    </citation>
    <scope>NUCLEOTIDE SEQUENCE</scope>
    <source>
        <strain evidence="2">Huo1</strain>
        <tissue evidence="2">Leaf</tissue>
    </source>
</reference>
<proteinExistence type="predicted"/>
<dbReference type="Proteomes" id="UP000298416">
    <property type="component" value="Unassembled WGS sequence"/>
</dbReference>
<evidence type="ECO:0000256" key="1">
    <source>
        <dbReference type="SAM" id="Phobius"/>
    </source>
</evidence>
<accession>A0A8X8YYI9</accession>
<keyword evidence="1" id="KW-0472">Membrane</keyword>
<sequence length="94" mass="10636">MPLTRSVNYLMCGGVGVWFNVYVYRVNKRWWARYAYVMSAVINAGIAFMAIVMYFALQSYDVSINWWGLDIDDHCTLASCPTALGLAVEGCPMH</sequence>
<evidence type="ECO:0000313" key="2">
    <source>
        <dbReference type="EMBL" id="KAG6385647.1"/>
    </source>
</evidence>
<organism evidence="2">
    <name type="scientific">Salvia splendens</name>
    <name type="common">Scarlet sage</name>
    <dbReference type="NCBI Taxonomy" id="180675"/>
    <lineage>
        <taxon>Eukaryota</taxon>
        <taxon>Viridiplantae</taxon>
        <taxon>Streptophyta</taxon>
        <taxon>Embryophyta</taxon>
        <taxon>Tracheophyta</taxon>
        <taxon>Spermatophyta</taxon>
        <taxon>Magnoliopsida</taxon>
        <taxon>eudicotyledons</taxon>
        <taxon>Gunneridae</taxon>
        <taxon>Pentapetalae</taxon>
        <taxon>asterids</taxon>
        <taxon>lamiids</taxon>
        <taxon>Lamiales</taxon>
        <taxon>Lamiaceae</taxon>
        <taxon>Nepetoideae</taxon>
        <taxon>Mentheae</taxon>
        <taxon>Salviinae</taxon>
        <taxon>Salvia</taxon>
        <taxon>Salvia subgen. Calosphace</taxon>
        <taxon>core Calosphace</taxon>
    </lineage>
</organism>
<keyword evidence="1" id="KW-0812">Transmembrane</keyword>
<dbReference type="AlphaFoldDB" id="A0A8X8YYI9"/>
<name>A0A8X8YYI9_SALSN</name>
<comment type="caution">
    <text evidence="2">The sequence shown here is derived from an EMBL/GenBank/DDBJ whole genome shotgun (WGS) entry which is preliminary data.</text>
</comment>
<dbReference type="GO" id="GO:0055085">
    <property type="term" value="P:transmembrane transport"/>
    <property type="evidence" value="ECO:0007669"/>
    <property type="project" value="InterPro"/>
</dbReference>
<feature type="transmembrane region" description="Helical" evidence="1">
    <location>
        <begin position="36"/>
        <end position="57"/>
    </location>
</feature>